<comment type="caution">
    <text evidence="1">The sequence shown here is derived from an EMBL/GenBank/DDBJ whole genome shotgun (WGS) entry which is preliminary data.</text>
</comment>
<evidence type="ECO:0000313" key="1">
    <source>
        <dbReference type="EMBL" id="GAA1693858.1"/>
    </source>
</evidence>
<protein>
    <recommendedName>
        <fullName evidence="3">FXSXX-COOH protein</fullName>
    </recommendedName>
</protein>
<organism evidence="1 2">
    <name type="scientific">Nonomuraea maheshkhaliensis</name>
    <dbReference type="NCBI Taxonomy" id="419590"/>
    <lineage>
        <taxon>Bacteria</taxon>
        <taxon>Bacillati</taxon>
        <taxon>Actinomycetota</taxon>
        <taxon>Actinomycetes</taxon>
        <taxon>Streptosporangiales</taxon>
        <taxon>Streptosporangiaceae</taxon>
        <taxon>Nonomuraea</taxon>
    </lineage>
</organism>
<reference evidence="2" key="1">
    <citation type="journal article" date="2019" name="Int. J. Syst. Evol. Microbiol.">
        <title>The Global Catalogue of Microorganisms (GCM) 10K type strain sequencing project: providing services to taxonomists for standard genome sequencing and annotation.</title>
        <authorList>
            <consortium name="The Broad Institute Genomics Platform"/>
            <consortium name="The Broad Institute Genome Sequencing Center for Infectious Disease"/>
            <person name="Wu L."/>
            <person name="Ma J."/>
        </authorList>
    </citation>
    <scope>NUCLEOTIDE SEQUENCE [LARGE SCALE GENOMIC DNA]</scope>
    <source>
        <strain evidence="2">JCM 13929</strain>
    </source>
</reference>
<keyword evidence="2" id="KW-1185">Reference proteome</keyword>
<accession>A0ABP4TUL9</accession>
<sequence>MDVNVSARIPTEAITQYASPVKIGWASLHAVRLTDLDGAYEKHNLATVVESLSD</sequence>
<gene>
    <name evidence="1" type="ORF">GCM10009733_107080</name>
</gene>
<dbReference type="EMBL" id="BAAAMU010000196">
    <property type="protein sequence ID" value="GAA1693858.1"/>
    <property type="molecule type" value="Genomic_DNA"/>
</dbReference>
<evidence type="ECO:0008006" key="3">
    <source>
        <dbReference type="Google" id="ProtNLM"/>
    </source>
</evidence>
<dbReference type="Proteomes" id="UP001500064">
    <property type="component" value="Unassembled WGS sequence"/>
</dbReference>
<name>A0ABP4TUL9_9ACTN</name>
<proteinExistence type="predicted"/>
<evidence type="ECO:0000313" key="2">
    <source>
        <dbReference type="Proteomes" id="UP001500064"/>
    </source>
</evidence>